<organism evidence="8 9">
    <name type="scientific">Sphingomonas sinipercae</name>
    <dbReference type="NCBI Taxonomy" id="2714944"/>
    <lineage>
        <taxon>Bacteria</taxon>
        <taxon>Pseudomonadati</taxon>
        <taxon>Pseudomonadota</taxon>
        <taxon>Alphaproteobacteria</taxon>
        <taxon>Sphingomonadales</taxon>
        <taxon>Sphingomonadaceae</taxon>
        <taxon>Sphingomonas</taxon>
    </lineage>
</organism>
<dbReference type="CDD" id="cd02440">
    <property type="entry name" value="AdoMet_MTases"/>
    <property type="match status" value="1"/>
</dbReference>
<dbReference type="GO" id="GO:0003723">
    <property type="term" value="F:RNA binding"/>
    <property type="evidence" value="ECO:0007669"/>
    <property type="project" value="UniProtKB-UniRule"/>
</dbReference>
<feature type="active site" description="Nucleophile" evidence="6">
    <location>
        <position position="361"/>
    </location>
</feature>
<dbReference type="PRINTS" id="PR02008">
    <property type="entry name" value="RCMTFAMILY"/>
</dbReference>
<dbReference type="PANTHER" id="PTHR22807">
    <property type="entry name" value="NOP2 YEAST -RELATED NOL1/NOP2/FMU SUN DOMAIN-CONTAINING"/>
    <property type="match status" value="1"/>
</dbReference>
<dbReference type="SUPFAM" id="SSF53335">
    <property type="entry name" value="S-adenosyl-L-methionine-dependent methyltransferases"/>
    <property type="match status" value="1"/>
</dbReference>
<dbReference type="GO" id="GO:0006355">
    <property type="term" value="P:regulation of DNA-templated transcription"/>
    <property type="evidence" value="ECO:0007669"/>
    <property type="project" value="InterPro"/>
</dbReference>
<keyword evidence="3 6" id="KW-0808">Transferase</keyword>
<evidence type="ECO:0000313" key="9">
    <source>
        <dbReference type="Proteomes" id="UP000502502"/>
    </source>
</evidence>
<evidence type="ECO:0000259" key="7">
    <source>
        <dbReference type="PROSITE" id="PS51686"/>
    </source>
</evidence>
<dbReference type="PANTHER" id="PTHR22807:SF61">
    <property type="entry name" value="NOL1_NOP2_SUN FAMILY PROTEIN _ ANTITERMINATION NUSB DOMAIN-CONTAINING PROTEIN"/>
    <property type="match status" value="1"/>
</dbReference>
<keyword evidence="4 6" id="KW-0949">S-adenosyl-L-methionine</keyword>
<dbReference type="GO" id="GO:0008173">
    <property type="term" value="F:RNA methyltransferase activity"/>
    <property type="evidence" value="ECO:0007669"/>
    <property type="project" value="InterPro"/>
</dbReference>
<evidence type="ECO:0000256" key="6">
    <source>
        <dbReference type="PROSITE-ProRule" id="PRU01023"/>
    </source>
</evidence>
<dbReference type="PROSITE" id="PS01153">
    <property type="entry name" value="NOL1_NOP2_SUN"/>
    <property type="match status" value="1"/>
</dbReference>
<evidence type="ECO:0000256" key="1">
    <source>
        <dbReference type="ARBA" id="ARBA00007494"/>
    </source>
</evidence>
<dbReference type="PROSITE" id="PS51686">
    <property type="entry name" value="SAM_MT_RSMB_NOP"/>
    <property type="match status" value="1"/>
</dbReference>
<dbReference type="EMBL" id="CP049871">
    <property type="protein sequence ID" value="QIL01582.1"/>
    <property type="molecule type" value="Genomic_DNA"/>
</dbReference>
<dbReference type="InterPro" id="IPR029063">
    <property type="entry name" value="SAM-dependent_MTases_sf"/>
</dbReference>
<feature type="binding site" evidence="6">
    <location>
        <begin position="245"/>
        <end position="251"/>
    </location>
    <ligand>
        <name>S-adenosyl-L-methionine</name>
        <dbReference type="ChEBI" id="CHEBI:59789"/>
    </ligand>
</feature>
<evidence type="ECO:0000256" key="2">
    <source>
        <dbReference type="ARBA" id="ARBA00022603"/>
    </source>
</evidence>
<reference evidence="8 9" key="1">
    <citation type="submission" date="2020-03" db="EMBL/GenBank/DDBJ databases">
        <title>Sphingomonas sp. nov., isolated from fish.</title>
        <authorList>
            <person name="Hyun D.-W."/>
            <person name="Bae J.-W."/>
        </authorList>
    </citation>
    <scope>NUCLEOTIDE SEQUENCE [LARGE SCALE GENOMIC DNA]</scope>
    <source>
        <strain evidence="8 9">HDW15C</strain>
    </source>
</reference>
<evidence type="ECO:0000256" key="4">
    <source>
        <dbReference type="ARBA" id="ARBA00022691"/>
    </source>
</evidence>
<dbReference type="InterPro" id="IPR001678">
    <property type="entry name" value="MeTrfase_RsmB-F_NOP2_dom"/>
</dbReference>
<dbReference type="InterPro" id="IPR006027">
    <property type="entry name" value="NusB_RsmB_TIM44"/>
</dbReference>
<name>A0A6G7ZKX6_9SPHN</name>
<dbReference type="InterPro" id="IPR023267">
    <property type="entry name" value="RCMT"/>
</dbReference>
<feature type="binding site" evidence="6">
    <location>
        <position position="308"/>
    </location>
    <ligand>
        <name>S-adenosyl-L-methionine</name>
        <dbReference type="ChEBI" id="CHEBI:59789"/>
    </ligand>
</feature>
<dbReference type="KEGG" id="ssin:G7078_01440"/>
<accession>A0A6G7ZKX6</accession>
<sequence>MPARCALASPLPSTEGVAARRAALAMLDAVLRRGRTLDSAAQGSRGLAPADQGLAIAIAGEVLRRLPDLDAMIDSATRQRLPDDSKARMVLRLALAQKIGLGTPEHALVATALPLVDGGPRRLVHGVLGTLLRRGIDSSAPPRLPEDVEHRWEAAWGADVVAAARRQIASRPALDLSFASAEAATAYAADHGGVSLATRHVRLDNAQAIPSLAGFGGGGWWVQDLAASLPARLIPADAADVLDLCSAPGGKAMQLAAAGHRVTAVDLAESRLKRLSENLDRTGLSANLVAADALSWKPGRQFDAVLLDAPCSATGTFRRHSEVLYRARPRVIADSAALQSRLLARAAEWVRPGGTLVYSVCSLEPQEGEQVVADFLARHDRFQVGGAGPQMPAFVAATDRGFLRILPGLLESEGGLDGFFAARLVRAAD</sequence>
<dbReference type="Gene3D" id="1.10.940.10">
    <property type="entry name" value="NusB-like"/>
    <property type="match status" value="1"/>
</dbReference>
<evidence type="ECO:0000313" key="8">
    <source>
        <dbReference type="EMBL" id="QIL01582.1"/>
    </source>
</evidence>
<dbReference type="InterPro" id="IPR049560">
    <property type="entry name" value="MeTrfase_RsmB-F_NOP2_cat"/>
</dbReference>
<dbReference type="AlphaFoldDB" id="A0A6G7ZKX6"/>
<dbReference type="SUPFAM" id="SSF48013">
    <property type="entry name" value="NusB-like"/>
    <property type="match status" value="1"/>
</dbReference>
<dbReference type="InterPro" id="IPR018314">
    <property type="entry name" value="RsmB/NOL1/NOP2-like_CS"/>
</dbReference>
<keyword evidence="2 6" id="KW-0489">Methyltransferase</keyword>
<evidence type="ECO:0000256" key="3">
    <source>
        <dbReference type="ARBA" id="ARBA00022679"/>
    </source>
</evidence>
<keyword evidence="9" id="KW-1185">Reference proteome</keyword>
<evidence type="ECO:0000256" key="5">
    <source>
        <dbReference type="ARBA" id="ARBA00022884"/>
    </source>
</evidence>
<dbReference type="Proteomes" id="UP000502502">
    <property type="component" value="Chromosome"/>
</dbReference>
<dbReference type="RefSeq" id="WP_166092263.1">
    <property type="nucleotide sequence ID" value="NZ_CP049871.1"/>
</dbReference>
<dbReference type="Pfam" id="PF01189">
    <property type="entry name" value="Methyltr_RsmB-F"/>
    <property type="match status" value="1"/>
</dbReference>
<protein>
    <submittedName>
        <fullName evidence="8">RsmB/NOP family class I SAM-dependent RNA methyltransferase</fullName>
    </submittedName>
</protein>
<dbReference type="InterPro" id="IPR035926">
    <property type="entry name" value="NusB-like_sf"/>
</dbReference>
<feature type="domain" description="SAM-dependent MTase RsmB/NOP-type" evidence="7">
    <location>
        <begin position="144"/>
        <end position="427"/>
    </location>
</feature>
<feature type="binding site" evidence="6">
    <location>
        <position position="292"/>
    </location>
    <ligand>
        <name>S-adenosyl-L-methionine</name>
        <dbReference type="ChEBI" id="CHEBI:59789"/>
    </ligand>
</feature>
<dbReference type="GO" id="GO:0001510">
    <property type="term" value="P:RNA methylation"/>
    <property type="evidence" value="ECO:0007669"/>
    <property type="project" value="InterPro"/>
</dbReference>
<gene>
    <name evidence="8" type="ORF">G7078_01440</name>
</gene>
<keyword evidence="5 6" id="KW-0694">RNA-binding</keyword>
<comment type="similarity">
    <text evidence="1 6">Belongs to the class I-like SAM-binding methyltransferase superfamily. RsmB/NOP family.</text>
</comment>
<dbReference type="Pfam" id="PF01029">
    <property type="entry name" value="NusB"/>
    <property type="match status" value="1"/>
</dbReference>
<dbReference type="Gene3D" id="3.40.50.150">
    <property type="entry name" value="Vaccinia Virus protein VP39"/>
    <property type="match status" value="1"/>
</dbReference>
<proteinExistence type="inferred from homology"/>
<feature type="binding site" evidence="6">
    <location>
        <position position="266"/>
    </location>
    <ligand>
        <name>S-adenosyl-L-methionine</name>
        <dbReference type="ChEBI" id="CHEBI:59789"/>
    </ligand>
</feature>